<sequence>MVSPETPEDSVEPLDFADAAQWDHWLTAHHGESAGVWLKIAKKNSGRTSVTITEALDGALCHGWIDGHRRGLDDEYYLQRYSPRRAGSSWSRVNVAKAEALIAAGRMRDAGWAAIRAAQAHGRWAAAYESQATATVPADLAEALERDPAARERFEALDRTSRYGLLLRLMKARTPRARSAQVDRIVAGSTQAA</sequence>
<evidence type="ECO:0008006" key="3">
    <source>
        <dbReference type="Google" id="ProtNLM"/>
    </source>
</evidence>
<name>K0JZG7_SACES</name>
<dbReference type="OrthoDB" id="9796999at2"/>
<dbReference type="HOGENOM" id="CLU_076645_1_1_11"/>
<dbReference type="eggNOG" id="COG4430">
    <property type="taxonomic scope" value="Bacteria"/>
</dbReference>
<dbReference type="BioCyc" id="SESP1179773:BN6_RS29565-MONOMER"/>
<dbReference type="PATRIC" id="fig|1179773.3.peg.6188"/>
<dbReference type="KEGG" id="sesp:BN6_61430"/>
<gene>
    <name evidence="1" type="ordered locus">BN6_61430</name>
</gene>
<dbReference type="Pfam" id="PF13376">
    <property type="entry name" value="OmdA"/>
    <property type="match status" value="1"/>
</dbReference>
<evidence type="ECO:0000313" key="1">
    <source>
        <dbReference type="EMBL" id="CCH33395.1"/>
    </source>
</evidence>
<proteinExistence type="predicted"/>
<evidence type="ECO:0000313" key="2">
    <source>
        <dbReference type="Proteomes" id="UP000006281"/>
    </source>
</evidence>
<organism evidence="1 2">
    <name type="scientific">Saccharothrix espanaensis (strain ATCC 51144 / DSM 44229 / JCM 9112 / NBRC 15066 / NRRL 15764)</name>
    <dbReference type="NCBI Taxonomy" id="1179773"/>
    <lineage>
        <taxon>Bacteria</taxon>
        <taxon>Bacillati</taxon>
        <taxon>Actinomycetota</taxon>
        <taxon>Actinomycetes</taxon>
        <taxon>Pseudonocardiales</taxon>
        <taxon>Pseudonocardiaceae</taxon>
        <taxon>Saccharothrix</taxon>
    </lineage>
</organism>
<accession>K0JZG7</accession>
<dbReference type="Proteomes" id="UP000006281">
    <property type="component" value="Chromosome"/>
</dbReference>
<keyword evidence="2" id="KW-1185">Reference proteome</keyword>
<dbReference type="STRING" id="1179773.BN6_61430"/>
<reference evidence="1 2" key="1">
    <citation type="journal article" date="2012" name="BMC Genomics">
        <title>Complete genome sequence of Saccharothrix espanaensis DSM 44229T and comparison to the other completely sequenced Pseudonocardiaceae.</title>
        <authorList>
            <person name="Strobel T."/>
            <person name="Al-Dilaimi A."/>
            <person name="Blom J."/>
            <person name="Gessner A."/>
            <person name="Kalinowski J."/>
            <person name="Luzhetska M."/>
            <person name="Puhler A."/>
            <person name="Szczepanowski R."/>
            <person name="Bechthold A."/>
            <person name="Ruckert C."/>
        </authorList>
    </citation>
    <scope>NUCLEOTIDE SEQUENCE [LARGE SCALE GENOMIC DNA]</scope>
    <source>
        <strain evidence="2">ATCC 51144 / DSM 44229 / JCM 9112 / NBRC 15066 / NRRL 15764</strain>
    </source>
</reference>
<dbReference type="EMBL" id="HE804045">
    <property type="protein sequence ID" value="CCH33395.1"/>
    <property type="molecule type" value="Genomic_DNA"/>
</dbReference>
<protein>
    <recommendedName>
        <fullName evidence="3">OmdA domain containing protein</fullName>
    </recommendedName>
</protein>
<dbReference type="AlphaFoldDB" id="K0JZG7"/>